<reference evidence="1 2" key="1">
    <citation type="journal article" date="2023" name="Science">
        <title>Complex scaffold remodeling in plant triterpene biosynthesis.</title>
        <authorList>
            <person name="De La Pena R."/>
            <person name="Hodgson H."/>
            <person name="Liu J.C."/>
            <person name="Stephenson M.J."/>
            <person name="Martin A.C."/>
            <person name="Owen C."/>
            <person name="Harkess A."/>
            <person name="Leebens-Mack J."/>
            <person name="Jimenez L.E."/>
            <person name="Osbourn A."/>
            <person name="Sattely E.S."/>
        </authorList>
    </citation>
    <scope>NUCLEOTIDE SEQUENCE [LARGE SCALE GENOMIC DNA]</scope>
    <source>
        <strain evidence="2">cv. JPN11</strain>
        <tissue evidence="1">Leaf</tissue>
    </source>
</reference>
<proteinExistence type="predicted"/>
<gene>
    <name evidence="1" type="ORF">OWV82_006195</name>
</gene>
<comment type="caution">
    <text evidence="1">The sequence shown here is derived from an EMBL/GenBank/DDBJ whole genome shotgun (WGS) entry which is preliminary data.</text>
</comment>
<keyword evidence="2" id="KW-1185">Reference proteome</keyword>
<accession>A0ACC1YGU0</accession>
<organism evidence="1 2">
    <name type="scientific">Melia azedarach</name>
    <name type="common">Chinaberry tree</name>
    <dbReference type="NCBI Taxonomy" id="155640"/>
    <lineage>
        <taxon>Eukaryota</taxon>
        <taxon>Viridiplantae</taxon>
        <taxon>Streptophyta</taxon>
        <taxon>Embryophyta</taxon>
        <taxon>Tracheophyta</taxon>
        <taxon>Spermatophyta</taxon>
        <taxon>Magnoliopsida</taxon>
        <taxon>eudicotyledons</taxon>
        <taxon>Gunneridae</taxon>
        <taxon>Pentapetalae</taxon>
        <taxon>rosids</taxon>
        <taxon>malvids</taxon>
        <taxon>Sapindales</taxon>
        <taxon>Meliaceae</taxon>
        <taxon>Melia</taxon>
    </lineage>
</organism>
<protein>
    <submittedName>
        <fullName evidence="1">Polyubiquitin-like</fullName>
    </submittedName>
</protein>
<evidence type="ECO:0000313" key="2">
    <source>
        <dbReference type="Proteomes" id="UP001164539"/>
    </source>
</evidence>
<evidence type="ECO:0000313" key="1">
    <source>
        <dbReference type="EMBL" id="KAJ4722748.1"/>
    </source>
</evidence>
<dbReference type="Proteomes" id="UP001164539">
    <property type="component" value="Chromosome 3"/>
</dbReference>
<dbReference type="EMBL" id="CM051396">
    <property type="protein sequence ID" value="KAJ4722748.1"/>
    <property type="molecule type" value="Genomic_DNA"/>
</dbReference>
<sequence>MLRENEGISENLQVLSFDGQRLGVSGSSIMDYGILKNSTITVEELSWKKLYFKMPSNEKTIELKVKSTDSFHRIKSVIREKESIYSYQYSLYYAGKLVEDYRTVASLNIQSNEATLHLISNPEDGILSIFVETQGKGTMKVKVRCTNTVLDVKKIVESLTNLHSEDWDLFSGRIRLQDLKTLIYYDIKNKDHLRMMPAMYQIKVRIPTGETVSLEVKQFDTIGDVKIFFSKKTNVPVNQQELMFGGRILEGDNGLICYSIEESSTLHMQ</sequence>
<name>A0ACC1YGU0_MELAZ</name>